<evidence type="ECO:0000313" key="2">
    <source>
        <dbReference type="EMBL" id="GEA88144.1"/>
    </source>
</evidence>
<reference evidence="2" key="1">
    <citation type="submission" date="2019-06" db="EMBL/GenBank/DDBJ databases">
        <title>Whole genome shotgun sequence of Cellulomonas cellasea NBRC 3753.</title>
        <authorList>
            <person name="Hosoyama A."/>
            <person name="Uohara A."/>
            <person name="Ohji S."/>
            <person name="Ichikawa N."/>
        </authorList>
    </citation>
    <scope>NUCLEOTIDE SEQUENCE [LARGE SCALE GENOMIC DNA]</scope>
    <source>
        <strain evidence="2">NBRC 3753</strain>
    </source>
</reference>
<dbReference type="AlphaFoldDB" id="A0A4Y3KXG4"/>
<organism evidence="2 3">
    <name type="scientific">Cellulomonas cellasea</name>
    <dbReference type="NCBI Taxonomy" id="43670"/>
    <lineage>
        <taxon>Bacteria</taxon>
        <taxon>Bacillati</taxon>
        <taxon>Actinomycetota</taxon>
        <taxon>Actinomycetes</taxon>
        <taxon>Micrococcales</taxon>
        <taxon>Cellulomonadaceae</taxon>
        <taxon>Cellulomonas</taxon>
    </lineage>
</organism>
<proteinExistence type="predicted"/>
<accession>A0A4Y3KXG4</accession>
<name>A0A4Y3KXG4_9CELL</name>
<feature type="region of interest" description="Disordered" evidence="1">
    <location>
        <begin position="1"/>
        <end position="42"/>
    </location>
</feature>
<evidence type="ECO:0000256" key="1">
    <source>
        <dbReference type="SAM" id="MobiDB-lite"/>
    </source>
</evidence>
<comment type="caution">
    <text evidence="2">The sequence shown here is derived from an EMBL/GenBank/DDBJ whole genome shotgun (WGS) entry which is preliminary data.</text>
</comment>
<dbReference type="Proteomes" id="UP000317046">
    <property type="component" value="Unassembled WGS sequence"/>
</dbReference>
<protein>
    <submittedName>
        <fullName evidence="2">Uncharacterized protein</fullName>
    </submittedName>
</protein>
<evidence type="ECO:0000313" key="3">
    <source>
        <dbReference type="Proteomes" id="UP000317046"/>
    </source>
</evidence>
<feature type="compositionally biased region" description="Low complexity" evidence="1">
    <location>
        <begin position="24"/>
        <end position="33"/>
    </location>
</feature>
<gene>
    <name evidence="2" type="ORF">CCE01nite_20930</name>
</gene>
<feature type="region of interest" description="Disordered" evidence="1">
    <location>
        <begin position="69"/>
        <end position="110"/>
    </location>
</feature>
<sequence>MSVPSRFVTKTHRPPTRPVERVRALPGHGAAPEGPAPLPQREGVNRVRLRVRIPTDVLAATIDGLAQLDDHRAPELSESEAASAPPPPVSAELATGAIPVTRVRRPTPGS</sequence>
<keyword evidence="3" id="KW-1185">Reference proteome</keyword>
<dbReference type="EMBL" id="BJLR01000018">
    <property type="protein sequence ID" value="GEA88144.1"/>
    <property type="molecule type" value="Genomic_DNA"/>
</dbReference>